<keyword evidence="2" id="KW-0479">Metal-binding</keyword>
<dbReference type="SUPFAM" id="SSF53067">
    <property type="entry name" value="Actin-like ATPase domain"/>
    <property type="match status" value="1"/>
</dbReference>
<dbReference type="InterPro" id="IPR002731">
    <property type="entry name" value="ATPase_BadF"/>
</dbReference>
<accession>A0A2L1C9S5</accession>
<dbReference type="InterPro" id="IPR051805">
    <property type="entry name" value="Dehydratase_Activator_Redct"/>
</dbReference>
<dbReference type="PANTHER" id="PTHR32329:SF2">
    <property type="entry name" value="BIFUNCTIONAL PROTEIN [INCLUDES 2-HYDROXYACYL-COA DEHYDRATASE (N-TER) AND ITS ACTIVATOR DOMAIN (C_TERM)"/>
    <property type="match status" value="1"/>
</dbReference>
<dbReference type="Gene3D" id="3.30.420.40">
    <property type="match status" value="2"/>
</dbReference>
<dbReference type="Proteomes" id="UP000239462">
    <property type="component" value="Chromosome"/>
</dbReference>
<dbReference type="AlphaFoldDB" id="A0A2L1C9S5"/>
<gene>
    <name evidence="6" type="primary">fldI_2</name>
    <name evidence="6" type="ORF">MMJJ_07070</name>
</gene>
<sequence length="266" mass="29640">MMKNNIQRFAKYYNYYSGVKMILSIDIGSTTTKFVLMENNEIIDYKIKDLGVVIEESDVLKMVEEFKKGRNIEKTVATGYGRHKISFADKVVPEVIALGKGANYFFKDADGLIDIGGQDSKVLKLKDGQVVDFILSDKCAAGTGKFLEKCIDILNLDKELNEYSSTNYAKISSMCAVFAESEIISLLSKKIPKEEIIMGIYDSISNRIVPMVKRMKLENIVFSGGVAKNKILIQVLEKHLGKTLLIPEEPQIVCAVGACIMALEKP</sequence>
<evidence type="ECO:0000313" key="6">
    <source>
        <dbReference type="EMBL" id="AVB76121.1"/>
    </source>
</evidence>
<dbReference type="InterPro" id="IPR043129">
    <property type="entry name" value="ATPase_NBD"/>
</dbReference>
<keyword evidence="4" id="KW-0411">Iron-sulfur</keyword>
<comment type="cofactor">
    <cofactor evidence="1">
        <name>[4Fe-4S] cluster</name>
        <dbReference type="ChEBI" id="CHEBI:49883"/>
    </cofactor>
</comment>
<name>A0A2L1C9S5_METMI</name>
<dbReference type="NCBIfam" id="TIGR00241">
    <property type="entry name" value="CoA_E_activ"/>
    <property type="match status" value="1"/>
</dbReference>
<evidence type="ECO:0000256" key="1">
    <source>
        <dbReference type="ARBA" id="ARBA00001966"/>
    </source>
</evidence>
<evidence type="ECO:0000256" key="4">
    <source>
        <dbReference type="ARBA" id="ARBA00023014"/>
    </source>
</evidence>
<dbReference type="InterPro" id="IPR008275">
    <property type="entry name" value="CoA_E_activase_dom"/>
</dbReference>
<evidence type="ECO:0000256" key="3">
    <source>
        <dbReference type="ARBA" id="ARBA00023004"/>
    </source>
</evidence>
<keyword evidence="6" id="KW-0378">Hydrolase</keyword>
<evidence type="ECO:0000313" key="7">
    <source>
        <dbReference type="Proteomes" id="UP000239462"/>
    </source>
</evidence>
<dbReference type="CDD" id="cd24109">
    <property type="entry name" value="ASKHA_NBD_YjiL-like"/>
    <property type="match status" value="1"/>
</dbReference>
<protein>
    <submittedName>
        <fullName evidence="6">R-phenyllactate dehydratase activator</fullName>
        <ecNumber evidence="6">3.-.-.-</ecNumber>
    </submittedName>
</protein>
<keyword evidence="3" id="KW-0408">Iron</keyword>
<proteinExistence type="predicted"/>
<dbReference type="GO" id="GO:0051536">
    <property type="term" value="F:iron-sulfur cluster binding"/>
    <property type="evidence" value="ECO:0007669"/>
    <property type="project" value="UniProtKB-KW"/>
</dbReference>
<dbReference type="Pfam" id="PF01869">
    <property type="entry name" value="BcrAD_BadFG"/>
    <property type="match status" value="1"/>
</dbReference>
<feature type="domain" description="ATPase BadF/BadG/BcrA/BcrD type" evidence="5">
    <location>
        <begin position="25"/>
        <end position="262"/>
    </location>
</feature>
<dbReference type="EMBL" id="CP026606">
    <property type="protein sequence ID" value="AVB76121.1"/>
    <property type="molecule type" value="Genomic_DNA"/>
</dbReference>
<dbReference type="GO" id="GO:0016787">
    <property type="term" value="F:hydrolase activity"/>
    <property type="evidence" value="ECO:0007669"/>
    <property type="project" value="UniProtKB-KW"/>
</dbReference>
<evidence type="ECO:0000259" key="5">
    <source>
        <dbReference type="Pfam" id="PF01869"/>
    </source>
</evidence>
<evidence type="ECO:0000256" key="2">
    <source>
        <dbReference type="ARBA" id="ARBA00022723"/>
    </source>
</evidence>
<reference evidence="7" key="1">
    <citation type="journal article" date="2018" name="Genome Announc.">
        <title>Complete Genome Sequence of the Methanococcus maripaludis Type Strain JJ (DSM 2067), a Model for Selenoprotein Synthesis in Archaea.</title>
        <authorList>
            <person name="Poehlein A."/>
            <person name="Heym D."/>
            <person name="Quitzke V."/>
            <person name="Fersch J."/>
            <person name="Daniel R."/>
            <person name="Rother M."/>
        </authorList>
    </citation>
    <scope>NUCLEOTIDE SEQUENCE [LARGE SCALE GENOMIC DNA]</scope>
    <source>
        <strain evidence="7">DSM 2067</strain>
    </source>
</reference>
<organism evidence="6 7">
    <name type="scientific">Methanococcus maripaludis</name>
    <name type="common">Methanococcus deltae</name>
    <dbReference type="NCBI Taxonomy" id="39152"/>
    <lineage>
        <taxon>Archaea</taxon>
        <taxon>Methanobacteriati</taxon>
        <taxon>Methanobacteriota</taxon>
        <taxon>Methanomada group</taxon>
        <taxon>Methanococci</taxon>
        <taxon>Methanococcales</taxon>
        <taxon>Methanococcaceae</taxon>
        <taxon>Methanococcus</taxon>
    </lineage>
</organism>
<dbReference type="PANTHER" id="PTHR32329">
    <property type="entry name" value="BIFUNCTIONAL PROTEIN [INCLUDES 2-HYDROXYACYL-COA DEHYDRATASE (N-TER) AND ITS ACTIVATOR DOMAIN (C_TERM)-RELATED"/>
    <property type="match status" value="1"/>
</dbReference>
<dbReference type="KEGG" id="mmad:MMJJ_07070"/>
<dbReference type="GO" id="GO:0046872">
    <property type="term" value="F:metal ion binding"/>
    <property type="evidence" value="ECO:0007669"/>
    <property type="project" value="UniProtKB-KW"/>
</dbReference>
<dbReference type="EC" id="3.-.-.-" evidence="6"/>